<evidence type="ECO:0000256" key="9">
    <source>
        <dbReference type="SAM" id="MobiDB-lite"/>
    </source>
</evidence>
<keyword evidence="6" id="KW-0963">Cytoplasm</keyword>
<dbReference type="GO" id="GO:0000049">
    <property type="term" value="F:tRNA binding"/>
    <property type="evidence" value="ECO:0007669"/>
    <property type="project" value="TreeGrafter"/>
</dbReference>
<feature type="region of interest" description="Disordered" evidence="9">
    <location>
        <begin position="253"/>
        <end position="273"/>
    </location>
</feature>
<evidence type="ECO:0000256" key="6">
    <source>
        <dbReference type="ARBA" id="ARBA00022490"/>
    </source>
</evidence>
<sequence>MYLRKEPLRGNGKAKFILVKDSTYTRGIKILKTILKIYCKEQTNISALCYDGIGEELLYGMDANPEKVKLLDIFSDPYGWYEGNNLDELMSVNFIIENFCDYKGVLCIYSLTSLLIHNGIDKVYKMLHRLLHSNADLQILAFCHLGVHDLRESEIIDRMATTSLRFKSEEDVVLLQSTVHYSSGKITSQLWDCKIDDNFNFLSITDVQLKKKPVKVKEPDPTENLTFNLLLNDEEMEVRSQVQLPYTQVQNSLDSVIENDYDDEEDPDDDLDI</sequence>
<dbReference type="Proteomes" id="UP001054837">
    <property type="component" value="Unassembled WGS sequence"/>
</dbReference>
<dbReference type="PANTHER" id="PTHR15641">
    <property type="entry name" value="ELONGATOR COMPLEX PROTEIN 5"/>
    <property type="match status" value="1"/>
</dbReference>
<dbReference type="GO" id="GO:0002098">
    <property type="term" value="P:tRNA wobble uridine modification"/>
    <property type="evidence" value="ECO:0007669"/>
    <property type="project" value="InterPro"/>
</dbReference>
<keyword evidence="8" id="KW-0539">Nucleus</keyword>
<reference evidence="10 11" key="1">
    <citation type="submission" date="2021-06" db="EMBL/GenBank/DDBJ databases">
        <title>Caerostris darwini draft genome.</title>
        <authorList>
            <person name="Kono N."/>
            <person name="Arakawa K."/>
        </authorList>
    </citation>
    <scope>NUCLEOTIDE SEQUENCE [LARGE SCALE GENOMIC DNA]</scope>
</reference>
<protein>
    <recommendedName>
        <fullName evidence="5">Elongator complex protein 5</fullName>
    </recommendedName>
</protein>
<gene>
    <name evidence="10" type="primary">AVEN_117995_1</name>
    <name evidence="10" type="ORF">CDAR_391751</name>
</gene>
<dbReference type="PANTHER" id="PTHR15641:SF1">
    <property type="entry name" value="ELONGATOR COMPLEX PROTEIN 5"/>
    <property type="match status" value="1"/>
</dbReference>
<dbReference type="GO" id="GO:0005829">
    <property type="term" value="C:cytosol"/>
    <property type="evidence" value="ECO:0007669"/>
    <property type="project" value="TreeGrafter"/>
</dbReference>
<evidence type="ECO:0000313" key="11">
    <source>
        <dbReference type="Proteomes" id="UP001054837"/>
    </source>
</evidence>
<dbReference type="GO" id="GO:0005634">
    <property type="term" value="C:nucleus"/>
    <property type="evidence" value="ECO:0007669"/>
    <property type="project" value="UniProtKB-SubCell"/>
</dbReference>
<organism evidence="10 11">
    <name type="scientific">Caerostris darwini</name>
    <dbReference type="NCBI Taxonomy" id="1538125"/>
    <lineage>
        <taxon>Eukaryota</taxon>
        <taxon>Metazoa</taxon>
        <taxon>Ecdysozoa</taxon>
        <taxon>Arthropoda</taxon>
        <taxon>Chelicerata</taxon>
        <taxon>Arachnida</taxon>
        <taxon>Araneae</taxon>
        <taxon>Araneomorphae</taxon>
        <taxon>Entelegynae</taxon>
        <taxon>Araneoidea</taxon>
        <taxon>Araneidae</taxon>
        <taxon>Caerostris</taxon>
    </lineage>
</organism>
<comment type="similarity">
    <text evidence="4">Belongs to the ELP5 family.</text>
</comment>
<comment type="pathway">
    <text evidence="3">tRNA modification; 5-methoxycarbonylmethyl-2-thiouridine-tRNA biosynthesis.</text>
</comment>
<accession>A0AAV4QZA8</accession>
<evidence type="ECO:0000256" key="5">
    <source>
        <dbReference type="ARBA" id="ARBA00020264"/>
    </source>
</evidence>
<dbReference type="InterPro" id="IPR019519">
    <property type="entry name" value="Elp5"/>
</dbReference>
<evidence type="ECO:0000256" key="3">
    <source>
        <dbReference type="ARBA" id="ARBA00005043"/>
    </source>
</evidence>
<evidence type="ECO:0000256" key="2">
    <source>
        <dbReference type="ARBA" id="ARBA00004496"/>
    </source>
</evidence>
<dbReference type="AlphaFoldDB" id="A0AAV4QZA8"/>
<keyword evidence="7" id="KW-0819">tRNA processing</keyword>
<evidence type="ECO:0000313" key="10">
    <source>
        <dbReference type="EMBL" id="GIY14572.1"/>
    </source>
</evidence>
<evidence type="ECO:0000256" key="4">
    <source>
        <dbReference type="ARBA" id="ARBA00009567"/>
    </source>
</evidence>
<feature type="compositionally biased region" description="Acidic residues" evidence="9">
    <location>
        <begin position="257"/>
        <end position="273"/>
    </location>
</feature>
<evidence type="ECO:0000256" key="7">
    <source>
        <dbReference type="ARBA" id="ARBA00022694"/>
    </source>
</evidence>
<dbReference type="GO" id="GO:0033588">
    <property type="term" value="C:elongator holoenzyme complex"/>
    <property type="evidence" value="ECO:0007669"/>
    <property type="project" value="InterPro"/>
</dbReference>
<keyword evidence="11" id="KW-1185">Reference proteome</keyword>
<proteinExistence type="inferred from homology"/>
<comment type="subcellular location">
    <subcellularLocation>
        <location evidence="2">Cytoplasm</location>
    </subcellularLocation>
    <subcellularLocation>
        <location evidence="1">Nucleus</location>
    </subcellularLocation>
</comment>
<name>A0AAV4QZA8_9ARAC</name>
<comment type="caution">
    <text evidence="10">The sequence shown here is derived from an EMBL/GenBank/DDBJ whole genome shotgun (WGS) entry which is preliminary data.</text>
</comment>
<dbReference type="EMBL" id="BPLQ01005384">
    <property type="protein sequence ID" value="GIY14572.1"/>
    <property type="molecule type" value="Genomic_DNA"/>
</dbReference>
<evidence type="ECO:0000256" key="8">
    <source>
        <dbReference type="ARBA" id="ARBA00023242"/>
    </source>
</evidence>
<evidence type="ECO:0000256" key="1">
    <source>
        <dbReference type="ARBA" id="ARBA00004123"/>
    </source>
</evidence>